<comment type="catalytic activity">
    <reaction evidence="1">
        <text>Random hydrolysis of (1-&gt;4)-beta-D-mannosidic linkages in mannans, galactomannans and glucomannans.</text>
        <dbReference type="EC" id="3.2.1.78"/>
    </reaction>
</comment>
<organism evidence="11 12">
    <name type="scientific">Prototheca wickerhamii</name>
    <dbReference type="NCBI Taxonomy" id="3111"/>
    <lineage>
        <taxon>Eukaryota</taxon>
        <taxon>Viridiplantae</taxon>
        <taxon>Chlorophyta</taxon>
        <taxon>core chlorophytes</taxon>
        <taxon>Trebouxiophyceae</taxon>
        <taxon>Chlorellales</taxon>
        <taxon>Chlorellaceae</taxon>
        <taxon>Prototheca</taxon>
    </lineage>
</organism>
<dbReference type="AlphaFoldDB" id="A0AAD9MLA8"/>
<comment type="caution">
    <text evidence="11">The sequence shown here is derived from an EMBL/GenBank/DDBJ whole genome shotgun (WGS) entry which is preliminary data.</text>
</comment>
<comment type="subcellular location">
    <subcellularLocation>
        <location evidence="2">Secreted</location>
    </subcellularLocation>
</comment>
<dbReference type="GO" id="GO:0000272">
    <property type="term" value="P:polysaccharide catabolic process"/>
    <property type="evidence" value="ECO:0007669"/>
    <property type="project" value="InterPro"/>
</dbReference>
<evidence type="ECO:0000256" key="6">
    <source>
        <dbReference type="ARBA" id="ARBA00022729"/>
    </source>
</evidence>
<dbReference type="SUPFAM" id="SSF51445">
    <property type="entry name" value="(Trans)glycosidases"/>
    <property type="match status" value="1"/>
</dbReference>
<dbReference type="InterPro" id="IPR045053">
    <property type="entry name" value="MAN-like"/>
</dbReference>
<proteinExistence type="inferred from homology"/>
<reference evidence="11" key="1">
    <citation type="submission" date="2021-01" db="EMBL/GenBank/DDBJ databases">
        <authorList>
            <person name="Eckstrom K.M.E."/>
        </authorList>
    </citation>
    <scope>NUCLEOTIDE SEQUENCE</scope>
    <source>
        <strain evidence="11">UVCC 0001</strain>
    </source>
</reference>
<dbReference type="GO" id="GO:0016985">
    <property type="term" value="F:mannan endo-1,4-beta-mannosidase activity"/>
    <property type="evidence" value="ECO:0007669"/>
    <property type="project" value="UniProtKB-EC"/>
</dbReference>
<dbReference type="EC" id="3.2.1.78" evidence="4"/>
<keyword evidence="9" id="KW-1133">Transmembrane helix</keyword>
<name>A0AAD9MLA8_PROWI</name>
<protein>
    <recommendedName>
        <fullName evidence="4">mannan endo-1,4-beta-mannosidase</fullName>
        <ecNumber evidence="4">3.2.1.78</ecNumber>
    </recommendedName>
</protein>
<evidence type="ECO:0000256" key="1">
    <source>
        <dbReference type="ARBA" id="ARBA00001678"/>
    </source>
</evidence>
<keyword evidence="9" id="KW-0812">Transmembrane</keyword>
<dbReference type="PANTHER" id="PTHR31451">
    <property type="match status" value="1"/>
</dbReference>
<evidence type="ECO:0000256" key="8">
    <source>
        <dbReference type="ARBA" id="ARBA00023295"/>
    </source>
</evidence>
<dbReference type="InterPro" id="IPR017853">
    <property type="entry name" value="GH"/>
</dbReference>
<dbReference type="EMBL" id="JASFZW010000003">
    <property type="protein sequence ID" value="KAK2079425.1"/>
    <property type="molecule type" value="Genomic_DNA"/>
</dbReference>
<evidence type="ECO:0000256" key="2">
    <source>
        <dbReference type="ARBA" id="ARBA00004613"/>
    </source>
</evidence>
<evidence type="ECO:0000256" key="3">
    <source>
        <dbReference type="ARBA" id="ARBA00005641"/>
    </source>
</evidence>
<dbReference type="Proteomes" id="UP001255856">
    <property type="component" value="Unassembled WGS sequence"/>
</dbReference>
<sequence length="574" mass="61956">MASVRARSKDVGNDREFLIASKGPAGGAGSPSLDGARSLRWPLWLKIALAALAITGVAMLFMGFKSVRVEPYQHDSFITVKGTQFMHKCRPFYLVGFNVDNLGEALLAQPSRAAAGGGPTGVDAIREVLQTAAASGFNAIRTWAHTTNPNRPFQLRPGQYDERVFASLDVVIAEAERAGLRVILSLADNWKYEGGVDEMVDWSGTAGRRDEAFPLATQGDGDVSEADWTPERREYEARRKALFFVDEGAREIYKGHVSAVVNRVNTVTGRRYAEDPTIMAFDLLNEPRCLEDYTPGCADRLSAWVKEMAAYLRSIDANHLVTVGEEGFWGKDDADAAHNPGAAVGSDWAARVGQDFVAQHAEVDFATAHVWPDNWQTRNETFLAEWVRAHVRSAGERLGKPVVLEEFGKKLGEQPLEDAVIAERDPVFRGVYAEAEGALGAGGALGGTLFWRWGFNAWNAWAVGEYGAFQNTAPLFAPVDAEAGAEGEHAAALETGAGCAADAGCWVGVSRLGIARCELQPAVCQRNAEEGALQLRSAVRDGRLQSAGVETFASHAECCLPGLGAFVNGCHTKI</sequence>
<evidence type="ECO:0000313" key="12">
    <source>
        <dbReference type="Proteomes" id="UP001255856"/>
    </source>
</evidence>
<gene>
    <name evidence="11" type="ORF">QBZ16_003117</name>
</gene>
<evidence type="ECO:0000313" key="11">
    <source>
        <dbReference type="EMBL" id="KAK2079425.1"/>
    </source>
</evidence>
<dbReference type="Gene3D" id="3.20.20.80">
    <property type="entry name" value="Glycosidases"/>
    <property type="match status" value="1"/>
</dbReference>
<feature type="transmembrane region" description="Helical" evidence="9">
    <location>
        <begin position="43"/>
        <end position="64"/>
    </location>
</feature>
<evidence type="ECO:0000256" key="4">
    <source>
        <dbReference type="ARBA" id="ARBA00012706"/>
    </source>
</evidence>
<keyword evidence="9" id="KW-0472">Membrane</keyword>
<dbReference type="GO" id="GO:0005576">
    <property type="term" value="C:extracellular region"/>
    <property type="evidence" value="ECO:0007669"/>
    <property type="project" value="UniProtKB-SubCell"/>
</dbReference>
<dbReference type="InterPro" id="IPR001547">
    <property type="entry name" value="Glyco_hydro_5"/>
</dbReference>
<keyword evidence="8" id="KW-0326">Glycosidase</keyword>
<keyword evidence="7" id="KW-0378">Hydrolase</keyword>
<evidence type="ECO:0000256" key="7">
    <source>
        <dbReference type="ARBA" id="ARBA00022801"/>
    </source>
</evidence>
<dbReference type="Pfam" id="PF26410">
    <property type="entry name" value="GH5_mannosidase"/>
    <property type="match status" value="1"/>
</dbReference>
<evidence type="ECO:0000256" key="9">
    <source>
        <dbReference type="SAM" id="Phobius"/>
    </source>
</evidence>
<dbReference type="PANTHER" id="PTHR31451:SF39">
    <property type="entry name" value="MANNAN ENDO-1,4-BETA-MANNOSIDASE 1"/>
    <property type="match status" value="1"/>
</dbReference>
<evidence type="ECO:0000256" key="5">
    <source>
        <dbReference type="ARBA" id="ARBA00022525"/>
    </source>
</evidence>
<keyword evidence="5" id="KW-0964">Secreted</keyword>
<keyword evidence="12" id="KW-1185">Reference proteome</keyword>
<feature type="domain" description="Glycoside hydrolase family 5" evidence="10">
    <location>
        <begin position="76"/>
        <end position="454"/>
    </location>
</feature>
<accession>A0AAD9MLA8</accession>
<evidence type="ECO:0000259" key="10">
    <source>
        <dbReference type="Pfam" id="PF26410"/>
    </source>
</evidence>
<keyword evidence="6" id="KW-0732">Signal</keyword>
<comment type="similarity">
    <text evidence="3">Belongs to the glycosyl hydrolase 5 (cellulase A) family.</text>
</comment>